<proteinExistence type="predicted"/>
<organism evidence="1 2">
    <name type="scientific">Streptohalobacillus salinus</name>
    <dbReference type="NCBI Taxonomy" id="621096"/>
    <lineage>
        <taxon>Bacteria</taxon>
        <taxon>Bacillati</taxon>
        <taxon>Bacillota</taxon>
        <taxon>Bacilli</taxon>
        <taxon>Bacillales</taxon>
        <taxon>Bacillaceae</taxon>
        <taxon>Streptohalobacillus</taxon>
    </lineage>
</organism>
<dbReference type="AlphaFoldDB" id="A0A2V3W1C3"/>
<name>A0A2V3W1C3_9BACI</name>
<gene>
    <name evidence="1" type="ORF">DES38_11539</name>
</gene>
<comment type="caution">
    <text evidence="1">The sequence shown here is derived from an EMBL/GenBank/DDBJ whole genome shotgun (WGS) entry which is preliminary data.</text>
</comment>
<keyword evidence="2" id="KW-1185">Reference proteome</keyword>
<dbReference type="EMBL" id="QJJR01000015">
    <property type="protein sequence ID" value="PXW87720.1"/>
    <property type="molecule type" value="Genomic_DNA"/>
</dbReference>
<protein>
    <submittedName>
        <fullName evidence="1">Uncharacterized protein</fullName>
    </submittedName>
</protein>
<evidence type="ECO:0000313" key="2">
    <source>
        <dbReference type="Proteomes" id="UP000247922"/>
    </source>
</evidence>
<evidence type="ECO:0000313" key="1">
    <source>
        <dbReference type="EMBL" id="PXW87720.1"/>
    </source>
</evidence>
<sequence length="35" mass="3820">MWKVVGTPGPFAMGSVAKEISAENVYYKMGEKEGK</sequence>
<accession>A0A2V3W1C3</accession>
<reference evidence="1 2" key="1">
    <citation type="submission" date="2018-05" db="EMBL/GenBank/DDBJ databases">
        <title>Genomic Encyclopedia of Type Strains, Phase IV (KMG-IV): sequencing the most valuable type-strain genomes for metagenomic binning, comparative biology and taxonomic classification.</title>
        <authorList>
            <person name="Goeker M."/>
        </authorList>
    </citation>
    <scope>NUCLEOTIDE SEQUENCE [LARGE SCALE GENOMIC DNA]</scope>
    <source>
        <strain evidence="1 2">DSM 22440</strain>
    </source>
</reference>
<dbReference type="Proteomes" id="UP000247922">
    <property type="component" value="Unassembled WGS sequence"/>
</dbReference>